<dbReference type="RefSeq" id="WP_209338557.1">
    <property type="nucleotide sequence ID" value="NZ_JAGIQL010000010.1"/>
</dbReference>
<proteinExistence type="predicted"/>
<reference evidence="2" key="1">
    <citation type="submission" date="2021-03" db="EMBL/GenBank/DDBJ databases">
        <title>Whole genome sequence of Streptomyces bomunensis MMS17-BM035.</title>
        <authorList>
            <person name="Lee J.H."/>
        </authorList>
    </citation>
    <scope>NUCLEOTIDE SEQUENCE</scope>
    <source>
        <strain evidence="2">MMS17-BM035</strain>
    </source>
</reference>
<evidence type="ECO:0000259" key="1">
    <source>
        <dbReference type="Pfam" id="PF24875"/>
    </source>
</evidence>
<organism evidence="2 3">
    <name type="scientific">Streptomyces montanisoli</name>
    <dbReference type="NCBI Taxonomy" id="2798581"/>
    <lineage>
        <taxon>Bacteria</taxon>
        <taxon>Bacillati</taxon>
        <taxon>Actinomycetota</taxon>
        <taxon>Actinomycetes</taxon>
        <taxon>Kitasatosporales</taxon>
        <taxon>Streptomycetaceae</taxon>
        <taxon>Streptomyces</taxon>
    </lineage>
</organism>
<dbReference type="InterPro" id="IPR056638">
    <property type="entry name" value="DUF7736"/>
</dbReference>
<accession>A0A940RWN2</accession>
<protein>
    <recommendedName>
        <fullName evidence="1">DUF7736 domain-containing protein</fullName>
    </recommendedName>
</protein>
<dbReference type="EMBL" id="JAGIQL010000010">
    <property type="protein sequence ID" value="MBP0456774.1"/>
    <property type="molecule type" value="Genomic_DNA"/>
</dbReference>
<comment type="caution">
    <text evidence="2">The sequence shown here is derived from an EMBL/GenBank/DDBJ whole genome shotgun (WGS) entry which is preliminary data.</text>
</comment>
<dbReference type="Proteomes" id="UP000670475">
    <property type="component" value="Unassembled WGS sequence"/>
</dbReference>
<keyword evidence="3" id="KW-1185">Reference proteome</keyword>
<dbReference type="Pfam" id="PF24875">
    <property type="entry name" value="DUF7736"/>
    <property type="match status" value="1"/>
</dbReference>
<evidence type="ECO:0000313" key="3">
    <source>
        <dbReference type="Proteomes" id="UP000670475"/>
    </source>
</evidence>
<dbReference type="AlphaFoldDB" id="A0A940RWN2"/>
<sequence length="120" mass="12628">MSETRSVPLADILGVTAPGRLPRGREGGRTALLHWMTGTRLEPWQRQRAVDQCAPELLRQHPALCDLAPPPAASDARLSAWLGAAEREIGSTLPVAPLAHWAGHDPALAHAGRAAAGPTG</sequence>
<feature type="domain" description="DUF7736" evidence="1">
    <location>
        <begin position="32"/>
        <end position="66"/>
    </location>
</feature>
<name>A0A940RWN2_9ACTN</name>
<evidence type="ECO:0000313" key="2">
    <source>
        <dbReference type="EMBL" id="MBP0456774.1"/>
    </source>
</evidence>
<gene>
    <name evidence="2" type="ORF">JFN87_04540</name>
</gene>